<evidence type="ECO:0000256" key="13">
    <source>
        <dbReference type="SAM" id="Phobius"/>
    </source>
</evidence>
<dbReference type="CDD" id="cd06225">
    <property type="entry name" value="HAMP"/>
    <property type="match status" value="1"/>
</dbReference>
<accession>A0ABR7A885</accession>
<dbReference type="InterPro" id="IPR003122">
    <property type="entry name" value="Tar_rcpt_lig-bd"/>
</dbReference>
<dbReference type="PROSITE" id="PS50111">
    <property type="entry name" value="CHEMOTAXIS_TRANSDUC_2"/>
    <property type="match status" value="1"/>
</dbReference>
<evidence type="ECO:0000256" key="11">
    <source>
        <dbReference type="PROSITE-ProRule" id="PRU00284"/>
    </source>
</evidence>
<keyword evidence="3" id="KW-0488">Methylation</keyword>
<feature type="transmembrane region" description="Helical" evidence="13">
    <location>
        <begin position="187"/>
        <end position="209"/>
    </location>
</feature>
<feature type="compositionally biased region" description="Low complexity" evidence="12">
    <location>
        <begin position="296"/>
        <end position="311"/>
    </location>
</feature>
<dbReference type="Gene3D" id="1.10.287.950">
    <property type="entry name" value="Methyl-accepting chemotaxis protein"/>
    <property type="match status" value="1"/>
</dbReference>
<comment type="similarity">
    <text evidence="10">Belongs to the methyl-accepting chemotaxis (MCP) protein family.</text>
</comment>
<keyword evidence="7 13" id="KW-1133">Transmembrane helix</keyword>
<keyword evidence="6 13" id="KW-0812">Transmembrane</keyword>
<evidence type="ECO:0000256" key="4">
    <source>
        <dbReference type="ARBA" id="ARBA00022500"/>
    </source>
</evidence>
<evidence type="ECO:0000256" key="12">
    <source>
        <dbReference type="SAM" id="MobiDB-lite"/>
    </source>
</evidence>
<dbReference type="Pfam" id="PF00015">
    <property type="entry name" value="MCPsignal"/>
    <property type="match status" value="1"/>
</dbReference>
<dbReference type="EMBL" id="JACOGD010000008">
    <property type="protein sequence ID" value="MBC3933110.1"/>
    <property type="molecule type" value="Genomic_DNA"/>
</dbReference>
<evidence type="ECO:0000256" key="3">
    <source>
        <dbReference type="ARBA" id="ARBA00022481"/>
    </source>
</evidence>
<dbReference type="PANTHER" id="PTHR43531">
    <property type="entry name" value="PROTEIN ICFG"/>
    <property type="match status" value="1"/>
</dbReference>
<feature type="domain" description="Methyl-accepting transducer" evidence="14">
    <location>
        <begin position="268"/>
        <end position="497"/>
    </location>
</feature>
<evidence type="ECO:0000256" key="8">
    <source>
        <dbReference type="ARBA" id="ARBA00023136"/>
    </source>
</evidence>
<comment type="subcellular location">
    <subcellularLocation>
        <location evidence="1">Cell inner membrane</location>
        <topology evidence="1">Multi-pass membrane protein</topology>
    </subcellularLocation>
</comment>
<dbReference type="CDD" id="cd11386">
    <property type="entry name" value="MCP_signal"/>
    <property type="match status" value="1"/>
</dbReference>
<dbReference type="RefSeq" id="WP_186904691.1">
    <property type="nucleotide sequence ID" value="NZ_JACOGD010000008.1"/>
</dbReference>
<evidence type="ECO:0000259" key="14">
    <source>
        <dbReference type="PROSITE" id="PS50111"/>
    </source>
</evidence>
<evidence type="ECO:0000256" key="2">
    <source>
        <dbReference type="ARBA" id="ARBA00022475"/>
    </source>
</evidence>
<dbReference type="Pfam" id="PF02203">
    <property type="entry name" value="TarH"/>
    <property type="match status" value="1"/>
</dbReference>
<dbReference type="SMART" id="SM00304">
    <property type="entry name" value="HAMP"/>
    <property type="match status" value="1"/>
</dbReference>
<evidence type="ECO:0000256" key="10">
    <source>
        <dbReference type="ARBA" id="ARBA00029447"/>
    </source>
</evidence>
<evidence type="ECO:0000313" key="17">
    <source>
        <dbReference type="Proteomes" id="UP000654304"/>
    </source>
</evidence>
<dbReference type="SMART" id="SM00283">
    <property type="entry name" value="MA"/>
    <property type="match status" value="1"/>
</dbReference>
<keyword evidence="5" id="KW-0997">Cell inner membrane</keyword>
<dbReference type="SUPFAM" id="SSF58104">
    <property type="entry name" value="Methyl-accepting chemotaxis protein (MCP) signaling domain"/>
    <property type="match status" value="1"/>
</dbReference>
<keyword evidence="4" id="KW-0145">Chemotaxis</keyword>
<keyword evidence="17" id="KW-1185">Reference proteome</keyword>
<dbReference type="InterPro" id="IPR004089">
    <property type="entry name" value="MCPsignal_dom"/>
</dbReference>
<evidence type="ECO:0000256" key="7">
    <source>
        <dbReference type="ARBA" id="ARBA00022989"/>
    </source>
</evidence>
<dbReference type="InterPro" id="IPR051310">
    <property type="entry name" value="MCP_chemotaxis"/>
</dbReference>
<dbReference type="Pfam" id="PF00672">
    <property type="entry name" value="HAMP"/>
    <property type="match status" value="1"/>
</dbReference>
<proteinExistence type="inferred from homology"/>
<dbReference type="Proteomes" id="UP000654304">
    <property type="component" value="Unassembled WGS sequence"/>
</dbReference>
<dbReference type="PRINTS" id="PR00260">
    <property type="entry name" value="CHEMTRNSDUCR"/>
</dbReference>
<organism evidence="16 17">
    <name type="scientific">Undibacterium curvum</name>
    <dbReference type="NCBI Taxonomy" id="2762294"/>
    <lineage>
        <taxon>Bacteria</taxon>
        <taxon>Pseudomonadati</taxon>
        <taxon>Pseudomonadota</taxon>
        <taxon>Betaproteobacteria</taxon>
        <taxon>Burkholderiales</taxon>
        <taxon>Oxalobacteraceae</taxon>
        <taxon>Undibacterium</taxon>
    </lineage>
</organism>
<comment type="caution">
    <text evidence="16">The sequence shown here is derived from an EMBL/GenBank/DDBJ whole genome shotgun (WGS) entry which is preliminary data.</text>
</comment>
<evidence type="ECO:0000256" key="5">
    <source>
        <dbReference type="ARBA" id="ARBA00022519"/>
    </source>
</evidence>
<evidence type="ECO:0000259" key="15">
    <source>
        <dbReference type="PROSITE" id="PS50885"/>
    </source>
</evidence>
<keyword evidence="2" id="KW-1003">Cell membrane</keyword>
<name>A0ABR7A885_9BURK</name>
<feature type="transmembrane region" description="Helical" evidence="13">
    <location>
        <begin position="12"/>
        <end position="33"/>
    </location>
</feature>
<gene>
    <name evidence="16" type="ORF">H8K43_15635</name>
</gene>
<sequence>MMWNISIRARLNFAMLSLGALLVLIAIGGFIGLRQSNHAVQTVYDDRLIAMGQLDAVIRAILRNQIEVASALSAEPDAIQPHLDAVKKNKEIADKEWADYMATYLTPEEKLLADQFSQSRKQFLERGLLPALATLQQKDQKAAADLFRGAMRTEFEAVKKNMDDLLELQLREAKREYQASQATFSSFSWIAGIAVILGLCLALGMRYWLINSISAPLSRAVGFADAIAEGDLTRQIRIDSQDEIGDLLQALQKMGGNLQQIVHQVRMGTETITTASTEIASGNMDLSARTEAQAGSLEETSSSMEELTSTTRQNGDNARQANTLALSASEIAVKGGEVVSRVVDTMGSINSSSQKIVDIISVIDGIAFQTNILALNAAVEAARAGEQGRGFAVVASEVRNLAQRSAAAAKEIKVLITDSVENVEQGNRLVSEAGSTMQEVVNSVKRVTDIMSEITAASREQEIGIEQINQAIITMDGVTQQNAALVEQAAAAAQSLQDQAEELVQVVSVFKLQNQFPAAAKMQQQAGSNLALLRT</sequence>
<evidence type="ECO:0000256" key="9">
    <source>
        <dbReference type="ARBA" id="ARBA00023224"/>
    </source>
</evidence>
<feature type="region of interest" description="Disordered" evidence="12">
    <location>
        <begin position="290"/>
        <end position="317"/>
    </location>
</feature>
<evidence type="ECO:0000256" key="1">
    <source>
        <dbReference type="ARBA" id="ARBA00004429"/>
    </source>
</evidence>
<keyword evidence="9 11" id="KW-0807">Transducer</keyword>
<dbReference type="PROSITE" id="PS50885">
    <property type="entry name" value="HAMP"/>
    <property type="match status" value="1"/>
</dbReference>
<evidence type="ECO:0000313" key="16">
    <source>
        <dbReference type="EMBL" id="MBC3933110.1"/>
    </source>
</evidence>
<dbReference type="PANTHER" id="PTHR43531:SF14">
    <property type="entry name" value="METHYL-ACCEPTING CHEMOTAXIS PROTEIN I-RELATED"/>
    <property type="match status" value="1"/>
</dbReference>
<dbReference type="InterPro" id="IPR003660">
    <property type="entry name" value="HAMP_dom"/>
</dbReference>
<feature type="domain" description="HAMP" evidence="15">
    <location>
        <begin position="211"/>
        <end position="263"/>
    </location>
</feature>
<protein>
    <submittedName>
        <fullName evidence="16">Tar ligand binding domain-containing protein</fullName>
    </submittedName>
</protein>
<reference evidence="16 17" key="1">
    <citation type="submission" date="2020-08" db="EMBL/GenBank/DDBJ databases">
        <title>Novel species isolated from subtropical streams in China.</title>
        <authorList>
            <person name="Lu H."/>
        </authorList>
    </citation>
    <scope>NUCLEOTIDE SEQUENCE [LARGE SCALE GENOMIC DNA]</scope>
    <source>
        <strain evidence="16 17">CY22W</strain>
    </source>
</reference>
<dbReference type="InterPro" id="IPR004090">
    <property type="entry name" value="Chemotax_Me-accpt_rcpt"/>
</dbReference>
<keyword evidence="8 13" id="KW-0472">Membrane</keyword>
<evidence type="ECO:0000256" key="6">
    <source>
        <dbReference type="ARBA" id="ARBA00022692"/>
    </source>
</evidence>